<dbReference type="SUPFAM" id="SSF53474">
    <property type="entry name" value="alpha/beta-Hydrolases"/>
    <property type="match status" value="1"/>
</dbReference>
<reference evidence="2 3" key="1">
    <citation type="submission" date="2023-05" db="EMBL/GenBank/DDBJ databases">
        <title>A 100% complete, gapless, phased diploid assembly of the Scenedesmus obliquus UTEX 3031 genome.</title>
        <authorList>
            <person name="Biondi T.C."/>
            <person name="Hanschen E.R."/>
            <person name="Kwon T."/>
            <person name="Eng W."/>
            <person name="Kruse C.P.S."/>
            <person name="Koehler S.I."/>
            <person name="Kunde Y."/>
            <person name="Gleasner C.D."/>
            <person name="You Mak K.T."/>
            <person name="Polle J."/>
            <person name="Hovde B.T."/>
            <person name="Starkenburg S.R."/>
        </authorList>
    </citation>
    <scope>NUCLEOTIDE SEQUENCE [LARGE SCALE GENOMIC DNA]</scope>
    <source>
        <strain evidence="2 3">DOE0152z</strain>
    </source>
</reference>
<organism evidence="2 3">
    <name type="scientific">Tetradesmus obliquus</name>
    <name type="common">Green alga</name>
    <name type="synonym">Acutodesmus obliquus</name>
    <dbReference type="NCBI Taxonomy" id="3088"/>
    <lineage>
        <taxon>Eukaryota</taxon>
        <taxon>Viridiplantae</taxon>
        <taxon>Chlorophyta</taxon>
        <taxon>core chlorophytes</taxon>
        <taxon>Chlorophyceae</taxon>
        <taxon>CS clade</taxon>
        <taxon>Sphaeropleales</taxon>
        <taxon>Scenedesmaceae</taxon>
        <taxon>Tetradesmus</taxon>
    </lineage>
</organism>
<dbReference type="PANTHER" id="PTHR11005">
    <property type="entry name" value="LYSOSOMAL ACID LIPASE-RELATED"/>
    <property type="match status" value="1"/>
</dbReference>
<evidence type="ECO:0000259" key="1">
    <source>
        <dbReference type="Pfam" id="PF04083"/>
    </source>
</evidence>
<evidence type="ECO:0000313" key="2">
    <source>
        <dbReference type="EMBL" id="WIA08575.1"/>
    </source>
</evidence>
<keyword evidence="3" id="KW-1185">Reference proteome</keyword>
<name>A0ABY8THV1_TETOB</name>
<feature type="domain" description="Partial AB-hydrolase lipase" evidence="1">
    <location>
        <begin position="85"/>
        <end position="143"/>
    </location>
</feature>
<dbReference type="Proteomes" id="UP001244341">
    <property type="component" value="Chromosome 1b"/>
</dbReference>
<dbReference type="Gene3D" id="3.40.50.1820">
    <property type="entry name" value="alpha/beta hydrolase"/>
    <property type="match status" value="2"/>
</dbReference>
<dbReference type="Pfam" id="PF04083">
    <property type="entry name" value="Abhydro_lipase"/>
    <property type="match status" value="1"/>
</dbReference>
<dbReference type="InterPro" id="IPR029058">
    <property type="entry name" value="AB_hydrolase_fold"/>
</dbReference>
<sequence>MPGVDGLGGDMTAEQQALLQQLQAESGLRGAQRKLQDKEDFGLPPGVAGFQAPKGVEVPVVPLMGSKDQPSIDVFSWMIAAKMEDFVEAAGYPLENHKVITRDGYILNMYRIPHGKYRNTGKGNKPVVLLQHGVTLSSNSFVLLNANESMAYILADAGFDGCTLAYMLLSEKESYNDKISVVVHVGPVGFIEYIRAPFLKAQPIVKSDQWLKNAPLGEFIAHRDIAPFVVPFCEYNHTFNEWCMQQMNGMFYGPSVNVPTADFILIARTWPSTVASRNLEHWAQMATDGKLRLQKYSYGNDCTNLLLGANFPRSFHESCNMAVYGKETPPEYDLGKITAPQAYFLGSIDIMSTPEDVAEQQRRLKPNVTVAQYMFDRLAHMDFVWDRNAQYKKELVELLYRFSPGTF</sequence>
<accession>A0ABY8THV1</accession>
<gene>
    <name evidence="2" type="ORF">OEZ85_008004</name>
</gene>
<proteinExistence type="predicted"/>
<evidence type="ECO:0000313" key="3">
    <source>
        <dbReference type="Proteomes" id="UP001244341"/>
    </source>
</evidence>
<dbReference type="InterPro" id="IPR006693">
    <property type="entry name" value="AB_hydrolase_lipase"/>
</dbReference>
<dbReference type="EMBL" id="CP126208">
    <property type="protein sequence ID" value="WIA08575.1"/>
    <property type="molecule type" value="Genomic_DNA"/>
</dbReference>
<protein>
    <recommendedName>
        <fullName evidence="1">Partial AB-hydrolase lipase domain-containing protein</fullName>
    </recommendedName>
</protein>